<dbReference type="PROSITE" id="PS51786">
    <property type="entry name" value="LON_PROTEOLYTIC"/>
    <property type="match status" value="1"/>
</dbReference>
<evidence type="ECO:0000256" key="11">
    <source>
        <dbReference type="ARBA" id="ARBA00066743"/>
    </source>
</evidence>
<accession>A0A101FY89</accession>
<keyword evidence="8 14" id="KW-0346">Stress response</keyword>
<comment type="catalytic activity">
    <reaction evidence="9 14 15 18">
        <text>Hydrolysis of proteins in presence of ATP.</text>
        <dbReference type="EC" id="3.4.21.53"/>
    </reaction>
</comment>
<dbReference type="HAMAP" id="MF_01973">
    <property type="entry name" value="lon_bact"/>
    <property type="match status" value="1"/>
</dbReference>
<protein>
    <recommendedName>
        <fullName evidence="12 14">Lon protease</fullName>
        <ecNumber evidence="11 14">3.4.21.53</ecNumber>
    </recommendedName>
    <alternativeName>
        <fullName evidence="13 14">ATP-dependent protease La</fullName>
    </alternativeName>
</protein>
<evidence type="ECO:0000256" key="2">
    <source>
        <dbReference type="ARBA" id="ARBA00022490"/>
    </source>
</evidence>
<keyword evidence="7 14" id="KW-0067">ATP-binding</keyword>
<evidence type="ECO:0000256" key="13">
    <source>
        <dbReference type="ARBA" id="ARBA00082722"/>
    </source>
</evidence>
<dbReference type="InterPro" id="IPR027417">
    <property type="entry name" value="P-loop_NTPase"/>
</dbReference>
<dbReference type="Gene3D" id="2.30.130.40">
    <property type="entry name" value="LON domain-like"/>
    <property type="match status" value="1"/>
</dbReference>
<dbReference type="InterPro" id="IPR003593">
    <property type="entry name" value="AAA+_ATPase"/>
</dbReference>
<evidence type="ECO:0000259" key="19">
    <source>
        <dbReference type="PROSITE" id="PS51786"/>
    </source>
</evidence>
<dbReference type="InterPro" id="IPR008269">
    <property type="entry name" value="Lon_proteolytic"/>
</dbReference>
<evidence type="ECO:0000256" key="5">
    <source>
        <dbReference type="ARBA" id="ARBA00022801"/>
    </source>
</evidence>
<evidence type="ECO:0000256" key="14">
    <source>
        <dbReference type="HAMAP-Rule" id="MF_01973"/>
    </source>
</evidence>
<gene>
    <name evidence="14" type="primary">lon</name>
    <name evidence="21" type="ORF">XD73_0455</name>
</gene>
<evidence type="ECO:0000256" key="4">
    <source>
        <dbReference type="ARBA" id="ARBA00022741"/>
    </source>
</evidence>
<dbReference type="GO" id="GO:0005524">
    <property type="term" value="F:ATP binding"/>
    <property type="evidence" value="ECO:0007669"/>
    <property type="project" value="UniProtKB-UniRule"/>
</dbReference>
<reference evidence="21 22" key="1">
    <citation type="journal article" date="2015" name="MBio">
        <title>Genome-Resolved Metagenomic Analysis Reveals Roles for Candidate Phyla and Other Microbial Community Members in Biogeochemical Transformations in Oil Reservoirs.</title>
        <authorList>
            <person name="Hu P."/>
            <person name="Tom L."/>
            <person name="Singh A."/>
            <person name="Thomas B.C."/>
            <person name="Baker B.J."/>
            <person name="Piceno Y.M."/>
            <person name="Andersen G.L."/>
            <person name="Banfield J.F."/>
        </authorList>
    </citation>
    <scope>NUCLEOTIDE SEQUENCE [LARGE SCALE GENOMIC DNA]</scope>
    <source>
        <strain evidence="21">46_16</strain>
    </source>
</reference>
<keyword evidence="3 14" id="KW-0645">Protease</keyword>
<evidence type="ECO:0000256" key="10">
    <source>
        <dbReference type="ARBA" id="ARBA00053875"/>
    </source>
</evidence>
<sequence length="799" mass="89997">MTGDSDNTRDQISAVLLQRSDELNEIPNLHPDKNGTIHSKALVLKDFIIFPKMISPIFISDPDDLRIIGEVLEKNSTLIGMIKNNAGDEYFEIGIEFAIGNVIGIGEGNYSALIQGRRRVVINEVAERDDGCYVTAIPVEPYLMYEKKTKALGNITLDLFNQCVQLDRSLPEDISVYVMSISEIDWQADVIASAISLPFEKRVSILQLVNINERLQFINQSLAQELDVLRIEDDLHSKVQREVDKNQREFYLREQIKAIQMELGERDIWEQEIIDYQQKLAKLHLPDEVKKVANKELSRLKEGPSFSPEMGIIRNYLDWIIDLPWSERTEDNLDIKHAISVLTENHYGLEKAKDRILEYLAVESLGKENSRQPILCFVGPPGTGKTSLGKSIAQSLGRKFVRLSLGGVRDEAEIRGHRRTYIGALPGRVIQTMKRAGTINPVFMLDEVDKIGNDFRGDPSAALLEVLDREQNYAFSDHYLELPYDLSRILFITTANSTDSIPPALLDRMEIIEFPGYIEEEKVEIAKKFLTPRQKEENGVEDLDLFLDTASLSKIIRDYTYEAGVRNLEREIGKIFRKIARQFTETGEKPAEITPSLIEECLGPPKYFFFEAEKEDEIGTAVAIAWTENGGEIMPVEVLITDGKGNLQITGQVGNVMQESAQAALSYLKSKTTDLKIKKIDFEKIDIHIHIPEGAIPKDGPSAGTTIATALVSALTRRKVYKDIGMTGEITLRGKVLPVGGIREKLTAARRAGIKRIIIPRKNEKDLVEIPESALKELEIIKVDHLDEVLDISLYPSTN</sequence>
<dbReference type="GO" id="GO:0016887">
    <property type="term" value="F:ATP hydrolysis activity"/>
    <property type="evidence" value="ECO:0007669"/>
    <property type="project" value="UniProtKB-UniRule"/>
</dbReference>
<evidence type="ECO:0000256" key="15">
    <source>
        <dbReference type="PIRNR" id="PIRNR001174"/>
    </source>
</evidence>
<evidence type="ECO:0000256" key="16">
    <source>
        <dbReference type="PIRSR" id="PIRSR001174-1"/>
    </source>
</evidence>
<keyword evidence="2 14" id="KW-0963">Cytoplasm</keyword>
<dbReference type="GO" id="GO:0034605">
    <property type="term" value="P:cellular response to heat"/>
    <property type="evidence" value="ECO:0007669"/>
    <property type="project" value="UniProtKB-UniRule"/>
</dbReference>
<evidence type="ECO:0000256" key="17">
    <source>
        <dbReference type="PIRSR" id="PIRSR001174-2"/>
    </source>
</evidence>
<dbReference type="GO" id="GO:0006515">
    <property type="term" value="P:protein quality control for misfolded or incompletely synthesized proteins"/>
    <property type="evidence" value="ECO:0007669"/>
    <property type="project" value="UniProtKB-UniRule"/>
</dbReference>
<evidence type="ECO:0000313" key="22">
    <source>
        <dbReference type="Proteomes" id="UP000064249"/>
    </source>
</evidence>
<dbReference type="PANTHER" id="PTHR10046">
    <property type="entry name" value="ATP DEPENDENT LON PROTEASE FAMILY MEMBER"/>
    <property type="match status" value="1"/>
</dbReference>
<dbReference type="SUPFAM" id="SSF88697">
    <property type="entry name" value="PUA domain-like"/>
    <property type="match status" value="1"/>
</dbReference>
<dbReference type="InterPro" id="IPR015947">
    <property type="entry name" value="PUA-like_sf"/>
</dbReference>
<dbReference type="Proteomes" id="UP000064249">
    <property type="component" value="Unassembled WGS sequence"/>
</dbReference>
<dbReference type="Pfam" id="PF22667">
    <property type="entry name" value="Lon_lid"/>
    <property type="match status" value="1"/>
</dbReference>
<evidence type="ECO:0000256" key="3">
    <source>
        <dbReference type="ARBA" id="ARBA00022670"/>
    </source>
</evidence>
<dbReference type="CDD" id="cd19500">
    <property type="entry name" value="RecA-like_Lon"/>
    <property type="match status" value="1"/>
</dbReference>
<dbReference type="NCBIfam" id="TIGR00763">
    <property type="entry name" value="lon"/>
    <property type="match status" value="1"/>
</dbReference>
<dbReference type="InterPro" id="IPR014721">
    <property type="entry name" value="Ribsml_uS5_D2-typ_fold_subgr"/>
</dbReference>
<dbReference type="SMART" id="SM00464">
    <property type="entry name" value="LON"/>
    <property type="match status" value="1"/>
</dbReference>
<dbReference type="InterPro" id="IPR003111">
    <property type="entry name" value="Lon_prtase_N"/>
</dbReference>
<keyword evidence="6 14" id="KW-0720">Serine protease</keyword>
<dbReference type="PIRSF" id="PIRSF001174">
    <property type="entry name" value="Lon_proteas"/>
    <property type="match status" value="1"/>
</dbReference>
<dbReference type="Pfam" id="PF00004">
    <property type="entry name" value="AAA"/>
    <property type="match status" value="1"/>
</dbReference>
<comment type="similarity">
    <text evidence="14 15 18">Belongs to the peptidase S16 family.</text>
</comment>
<dbReference type="PATRIC" id="fig|167964.4.peg.952"/>
<proteinExistence type="evidence at transcript level"/>
<dbReference type="InterPro" id="IPR046336">
    <property type="entry name" value="Lon_prtase_N_sf"/>
</dbReference>
<keyword evidence="5 14" id="KW-0378">Hydrolase</keyword>
<dbReference type="SUPFAM" id="SSF52540">
    <property type="entry name" value="P-loop containing nucleoside triphosphate hydrolases"/>
    <property type="match status" value="1"/>
</dbReference>
<dbReference type="Pfam" id="PF02190">
    <property type="entry name" value="LON_substr_bdg"/>
    <property type="match status" value="1"/>
</dbReference>
<dbReference type="GO" id="GO:0005737">
    <property type="term" value="C:cytoplasm"/>
    <property type="evidence" value="ECO:0007669"/>
    <property type="project" value="UniProtKB-SubCell"/>
</dbReference>
<evidence type="ECO:0000259" key="20">
    <source>
        <dbReference type="PROSITE" id="PS51787"/>
    </source>
</evidence>
<keyword evidence="4 14" id="KW-0547">Nucleotide-binding</keyword>
<dbReference type="InterPro" id="IPR054594">
    <property type="entry name" value="Lon_lid"/>
</dbReference>
<dbReference type="PROSITE" id="PS51787">
    <property type="entry name" value="LON_N"/>
    <property type="match status" value="1"/>
</dbReference>
<comment type="function">
    <text evidence="10 14">ATP-dependent serine protease that mediates the selective degradation of mutant and abnormal proteins as well as certain short-lived regulatory proteins. Required for cellular homeostasis and for survival from DNA damage and developmental changes induced by stress. Degrades polypeptides processively to yield small peptide fragments that are 5 to 10 amino acids long. Binds to DNA in a double-stranded, site-specific manner.</text>
</comment>
<feature type="active site" evidence="14 16">
    <location>
        <position position="745"/>
    </location>
</feature>
<evidence type="ECO:0000256" key="8">
    <source>
        <dbReference type="ARBA" id="ARBA00023016"/>
    </source>
</evidence>
<dbReference type="InterPro" id="IPR004815">
    <property type="entry name" value="Lon_bac/euk-typ"/>
</dbReference>
<dbReference type="InterPro" id="IPR020568">
    <property type="entry name" value="Ribosomal_Su5_D2-typ_SF"/>
</dbReference>
<feature type="active site" evidence="14 16">
    <location>
        <position position="702"/>
    </location>
</feature>
<dbReference type="Pfam" id="PF05362">
    <property type="entry name" value="Lon_C"/>
    <property type="match status" value="1"/>
</dbReference>
<dbReference type="AlphaFoldDB" id="A0A101FY89"/>
<comment type="subcellular location">
    <subcellularLocation>
        <location evidence="1 14 15">Cytoplasm</location>
    </subcellularLocation>
</comment>
<evidence type="ECO:0000256" key="18">
    <source>
        <dbReference type="PROSITE-ProRule" id="PRU01122"/>
    </source>
</evidence>
<evidence type="ECO:0000256" key="1">
    <source>
        <dbReference type="ARBA" id="ARBA00004496"/>
    </source>
</evidence>
<evidence type="ECO:0000256" key="9">
    <source>
        <dbReference type="ARBA" id="ARBA00050665"/>
    </source>
</evidence>
<dbReference type="EMBL" id="LGFU01000013">
    <property type="protein sequence ID" value="KUK46672.1"/>
    <property type="molecule type" value="Genomic_DNA"/>
</dbReference>
<dbReference type="SUPFAM" id="SSF54211">
    <property type="entry name" value="Ribosomal protein S5 domain 2-like"/>
    <property type="match status" value="1"/>
</dbReference>
<comment type="caution">
    <text evidence="21">The sequence shown here is derived from an EMBL/GenBank/DDBJ whole genome shotgun (WGS) entry which is preliminary data.</text>
</comment>
<feature type="domain" description="Lon proteolytic" evidence="19">
    <location>
        <begin position="615"/>
        <end position="796"/>
    </location>
</feature>
<comment type="subunit">
    <text evidence="14 15">Homohexamer. Organized in a ring with a central cavity.</text>
</comment>
<comment type="induction">
    <text evidence="14">By heat shock.</text>
</comment>
<name>A0A101FY89_9CHLR</name>
<dbReference type="Gene3D" id="1.10.8.60">
    <property type="match status" value="1"/>
</dbReference>
<organism evidence="21 22">
    <name type="scientific">Anaerolinea thermophila</name>
    <dbReference type="NCBI Taxonomy" id="167964"/>
    <lineage>
        <taxon>Bacteria</taxon>
        <taxon>Bacillati</taxon>
        <taxon>Chloroflexota</taxon>
        <taxon>Anaerolineae</taxon>
        <taxon>Anaerolineales</taxon>
        <taxon>Anaerolineaceae</taxon>
        <taxon>Anaerolinea</taxon>
    </lineage>
</organism>
<dbReference type="GO" id="GO:0004176">
    <property type="term" value="F:ATP-dependent peptidase activity"/>
    <property type="evidence" value="ECO:0007669"/>
    <property type="project" value="UniProtKB-UniRule"/>
</dbReference>
<dbReference type="Gene3D" id="1.20.5.5270">
    <property type="match status" value="1"/>
</dbReference>
<feature type="domain" description="Lon N-terminal" evidence="20">
    <location>
        <begin position="39"/>
        <end position="226"/>
    </location>
</feature>
<dbReference type="FunFam" id="3.40.50.300:FF:000021">
    <property type="entry name" value="Lon protease homolog"/>
    <property type="match status" value="1"/>
</dbReference>
<dbReference type="Gene3D" id="3.40.50.300">
    <property type="entry name" value="P-loop containing nucleotide triphosphate hydrolases"/>
    <property type="match status" value="1"/>
</dbReference>
<dbReference type="InterPro" id="IPR003959">
    <property type="entry name" value="ATPase_AAA_core"/>
</dbReference>
<dbReference type="EC" id="3.4.21.53" evidence="11 14"/>
<dbReference type="Gene3D" id="1.20.58.1480">
    <property type="match status" value="1"/>
</dbReference>
<dbReference type="InterPro" id="IPR027543">
    <property type="entry name" value="Lon_bac"/>
</dbReference>
<dbReference type="SMART" id="SM00382">
    <property type="entry name" value="AAA"/>
    <property type="match status" value="1"/>
</dbReference>
<evidence type="ECO:0000256" key="7">
    <source>
        <dbReference type="ARBA" id="ARBA00022840"/>
    </source>
</evidence>
<dbReference type="PRINTS" id="PR00830">
    <property type="entry name" value="ENDOLAPTASE"/>
</dbReference>
<dbReference type="GO" id="GO:0043565">
    <property type="term" value="F:sequence-specific DNA binding"/>
    <property type="evidence" value="ECO:0007669"/>
    <property type="project" value="UniProtKB-UniRule"/>
</dbReference>
<feature type="binding site" evidence="14 17">
    <location>
        <begin position="379"/>
        <end position="386"/>
    </location>
    <ligand>
        <name>ATP</name>
        <dbReference type="ChEBI" id="CHEBI:30616"/>
    </ligand>
</feature>
<dbReference type="Gene3D" id="3.30.230.10">
    <property type="match status" value="1"/>
</dbReference>
<evidence type="ECO:0000256" key="6">
    <source>
        <dbReference type="ARBA" id="ARBA00022825"/>
    </source>
</evidence>
<evidence type="ECO:0000313" key="21">
    <source>
        <dbReference type="EMBL" id="KUK46672.1"/>
    </source>
</evidence>
<evidence type="ECO:0000256" key="12">
    <source>
        <dbReference type="ARBA" id="ARBA00071934"/>
    </source>
</evidence>
<dbReference type="GO" id="GO:0004252">
    <property type="term" value="F:serine-type endopeptidase activity"/>
    <property type="evidence" value="ECO:0007669"/>
    <property type="project" value="UniProtKB-UniRule"/>
</dbReference>
<dbReference type="InterPro" id="IPR027065">
    <property type="entry name" value="Lon_Prtase"/>
</dbReference>